<dbReference type="InterPro" id="IPR022035">
    <property type="entry name" value="PCIF1_WW"/>
</dbReference>
<dbReference type="PANTHER" id="PTHR21727:SF0">
    <property type="entry name" value="MRNA (2'-O-METHYLADENOSINE-N(6)-)-METHYLTRANSFERASE"/>
    <property type="match status" value="1"/>
</dbReference>
<proteinExistence type="predicted"/>
<dbReference type="OrthoDB" id="193787at2759"/>
<sequence>MFVGFSCSGGAADTSSRPGAVSFDPELLPVPSSSDAACRTSGDDSCSMLAAAGSLVSFYTSRETVVEAVTGEIRRTNMARSILQSMIKVIDDTIVKPAAVTSKKPSNSAANIASGLFPALVFEFLALRQDGGGKKAMDPVIPCSSAFPDSVSRSVVKRLSPFVHDLLRCKGDIAVNTCNNISKLILAGFTIATALTPSPHGLDANVVVSGLEDASATEISIACAGYRHSILKSHFFKLARLYIGPAEELHARVFILCQRYFVLTGSAENPAQEGGWHGSVPPQVMKSLSSSTDFAFGGECFASPFNASCTAYFSAFPDTDCYFGSVGSFFGGPKPTKGLFEANPPFEHATVMAMSHRMISLLNESKEPLAFLIVLPWADKGKPLSSTNLFRAEVEASGYLSATTDLEGSRTPFVDGYQQSSYNSAFTSRLDTRILFLHNHAHAALHPQANVQRFLGEIAEEWCVGPKRSREA</sequence>
<protein>
    <submittedName>
        <fullName evidence="3">Phosphorylated CTD-interacting factor 1, putative</fullName>
    </submittedName>
</protein>
<reference evidence="4" key="1">
    <citation type="submission" date="2015-09" db="EMBL/GenBank/DDBJ databases">
        <authorList>
            <consortium name="Pathogen Informatics"/>
        </authorList>
    </citation>
    <scope>NUCLEOTIDE SEQUENCE [LARGE SCALE GENOMIC DNA]</scope>
    <source>
        <strain evidence="4">Lake Konstanz</strain>
    </source>
</reference>
<dbReference type="AlphaFoldDB" id="A0A0S4JRT4"/>
<dbReference type="VEuPathDB" id="TriTrypDB:BSAL_40550"/>
<dbReference type="PANTHER" id="PTHR21727">
    <property type="entry name" value="PHOSPHORYLATED CTD INTERACTING FACTOR 1"/>
    <property type="match status" value="1"/>
</dbReference>
<name>A0A0S4JRT4_BODSA</name>
<dbReference type="Proteomes" id="UP000051952">
    <property type="component" value="Unassembled WGS sequence"/>
</dbReference>
<dbReference type="InterPro" id="IPR039881">
    <property type="entry name" value="PCIF1-like"/>
</dbReference>
<evidence type="ECO:0000256" key="1">
    <source>
        <dbReference type="SAM" id="MobiDB-lite"/>
    </source>
</evidence>
<gene>
    <name evidence="3" type="ORF">BSAL_40550</name>
</gene>
<evidence type="ECO:0000259" key="2">
    <source>
        <dbReference type="Pfam" id="PF12237"/>
    </source>
</evidence>
<dbReference type="GO" id="GO:0016422">
    <property type="term" value="F:mRNA (2'-O-methyladenosine-N6-)-methyltransferase activity"/>
    <property type="evidence" value="ECO:0007669"/>
    <property type="project" value="InterPro"/>
</dbReference>
<dbReference type="GO" id="GO:0099122">
    <property type="term" value="F:RNA polymerase II C-terminal domain binding"/>
    <property type="evidence" value="ECO:0007669"/>
    <property type="project" value="InterPro"/>
</dbReference>
<feature type="domain" description="PCIF1 WW" evidence="2">
    <location>
        <begin position="247"/>
        <end position="382"/>
    </location>
</feature>
<accession>A0A0S4JRT4</accession>
<evidence type="ECO:0000313" key="4">
    <source>
        <dbReference type="Proteomes" id="UP000051952"/>
    </source>
</evidence>
<organism evidence="3 4">
    <name type="scientific">Bodo saltans</name>
    <name type="common">Flagellated protozoan</name>
    <dbReference type="NCBI Taxonomy" id="75058"/>
    <lineage>
        <taxon>Eukaryota</taxon>
        <taxon>Discoba</taxon>
        <taxon>Euglenozoa</taxon>
        <taxon>Kinetoplastea</taxon>
        <taxon>Metakinetoplastina</taxon>
        <taxon>Eubodonida</taxon>
        <taxon>Bodonidae</taxon>
        <taxon>Bodo</taxon>
    </lineage>
</organism>
<evidence type="ECO:0000313" key="3">
    <source>
        <dbReference type="EMBL" id="CUG93059.1"/>
    </source>
</evidence>
<dbReference type="Pfam" id="PF12237">
    <property type="entry name" value="PCIF1_WW"/>
    <property type="match status" value="1"/>
</dbReference>
<keyword evidence="4" id="KW-1185">Reference proteome</keyword>
<dbReference type="EMBL" id="CYKH01002116">
    <property type="protein sequence ID" value="CUG93059.1"/>
    <property type="molecule type" value="Genomic_DNA"/>
</dbReference>
<feature type="region of interest" description="Disordered" evidence="1">
    <location>
        <begin position="1"/>
        <end position="20"/>
    </location>
</feature>